<evidence type="ECO:0000313" key="3">
    <source>
        <dbReference type="Proteomes" id="UP000651728"/>
    </source>
</evidence>
<proteinExistence type="predicted"/>
<dbReference type="InterPro" id="IPR025359">
    <property type="entry name" value="SduA_C"/>
</dbReference>
<keyword evidence="3" id="KW-1185">Reference proteome</keyword>
<gene>
    <name evidence="2" type="ORF">Mam01_28850</name>
</gene>
<organism evidence="2 3">
    <name type="scientific">Microbispora amethystogenes</name>
    <dbReference type="NCBI Taxonomy" id="1427754"/>
    <lineage>
        <taxon>Bacteria</taxon>
        <taxon>Bacillati</taxon>
        <taxon>Actinomycetota</taxon>
        <taxon>Actinomycetes</taxon>
        <taxon>Streptosporangiales</taxon>
        <taxon>Streptosporangiaceae</taxon>
        <taxon>Microbispora</taxon>
    </lineage>
</organism>
<name>A0ABQ4FD46_9ACTN</name>
<protein>
    <recommendedName>
        <fullName evidence="1">Shedu protein SduA C-terminal domain-containing protein</fullName>
    </recommendedName>
</protein>
<comment type="caution">
    <text evidence="2">The sequence shown here is derived from an EMBL/GenBank/DDBJ whole genome shotgun (WGS) entry which is preliminary data.</text>
</comment>
<feature type="domain" description="Shedu protein SduA C-terminal" evidence="1">
    <location>
        <begin position="7"/>
        <end position="93"/>
    </location>
</feature>
<accession>A0ABQ4FD46</accession>
<evidence type="ECO:0000313" key="2">
    <source>
        <dbReference type="EMBL" id="GIH32721.1"/>
    </source>
</evidence>
<evidence type="ECO:0000259" key="1">
    <source>
        <dbReference type="Pfam" id="PF14082"/>
    </source>
</evidence>
<dbReference type="Proteomes" id="UP000651728">
    <property type="component" value="Unassembled WGS sequence"/>
</dbReference>
<dbReference type="Pfam" id="PF14082">
    <property type="entry name" value="SduA_C"/>
    <property type="match status" value="1"/>
</dbReference>
<dbReference type="EMBL" id="BOOB01000018">
    <property type="protein sequence ID" value="GIH32721.1"/>
    <property type="molecule type" value="Genomic_DNA"/>
</dbReference>
<reference evidence="2 3" key="1">
    <citation type="submission" date="2021-01" db="EMBL/GenBank/DDBJ databases">
        <title>Whole genome shotgun sequence of Microbispora amethystogenes NBRC 101907.</title>
        <authorList>
            <person name="Komaki H."/>
            <person name="Tamura T."/>
        </authorList>
    </citation>
    <scope>NUCLEOTIDE SEQUENCE [LARGE SCALE GENOMIC DNA]</scope>
    <source>
        <strain evidence="2 3">NBRC 101907</strain>
    </source>
</reference>
<sequence>MIPVVRRHRSAWVPTADVHHAIGQAINYLRNLDEQRDRVRQDYWIEVRRASAIVLIGHPQAQPKVPELEISETLRTHNAHLSRVEVLTYKELLDAAERSLGEPDES</sequence>